<keyword evidence="2" id="KW-1185">Reference proteome</keyword>
<protein>
    <submittedName>
        <fullName evidence="1">Uncharacterized protein</fullName>
    </submittedName>
</protein>
<sequence>MMLEEGRGPRGGALEVRWSVGGEFRRRSFVWEVDLDLEEIIWAGPQNFSRIGAKTSKICVGFLNFGPIRAGSGCCGANFEVSKFGFATISAFGVKLVECGAIVVEIEAFAEDNPIICVIVAPKSKIFGFGDPGFIASHPILVE</sequence>
<dbReference type="AlphaFoldDB" id="W9QIR2"/>
<name>W9QIR2_9ROSA</name>
<evidence type="ECO:0000313" key="1">
    <source>
        <dbReference type="EMBL" id="EXB23148.1"/>
    </source>
</evidence>
<reference evidence="2" key="1">
    <citation type="submission" date="2013-01" db="EMBL/GenBank/DDBJ databases">
        <title>Draft Genome Sequence of a Mulberry Tree, Morus notabilis C.K. Schneid.</title>
        <authorList>
            <person name="He N."/>
            <person name="Zhao S."/>
        </authorList>
    </citation>
    <scope>NUCLEOTIDE SEQUENCE</scope>
</reference>
<accession>W9QIR2</accession>
<dbReference type="EMBL" id="KE343313">
    <property type="protein sequence ID" value="EXB23148.1"/>
    <property type="molecule type" value="Genomic_DNA"/>
</dbReference>
<evidence type="ECO:0000313" key="2">
    <source>
        <dbReference type="Proteomes" id="UP000030645"/>
    </source>
</evidence>
<proteinExistence type="predicted"/>
<gene>
    <name evidence="1" type="ORF">L484_016165</name>
</gene>
<dbReference type="Proteomes" id="UP000030645">
    <property type="component" value="Unassembled WGS sequence"/>
</dbReference>
<organism evidence="1 2">
    <name type="scientific">Morus notabilis</name>
    <dbReference type="NCBI Taxonomy" id="981085"/>
    <lineage>
        <taxon>Eukaryota</taxon>
        <taxon>Viridiplantae</taxon>
        <taxon>Streptophyta</taxon>
        <taxon>Embryophyta</taxon>
        <taxon>Tracheophyta</taxon>
        <taxon>Spermatophyta</taxon>
        <taxon>Magnoliopsida</taxon>
        <taxon>eudicotyledons</taxon>
        <taxon>Gunneridae</taxon>
        <taxon>Pentapetalae</taxon>
        <taxon>rosids</taxon>
        <taxon>fabids</taxon>
        <taxon>Rosales</taxon>
        <taxon>Moraceae</taxon>
        <taxon>Moreae</taxon>
        <taxon>Morus</taxon>
    </lineage>
</organism>